<protein>
    <submittedName>
        <fullName evidence="2">Haloacid dehalogenase-like hydrolase domain-containing protein 3</fullName>
    </submittedName>
</protein>
<keyword evidence="2" id="KW-0378">Hydrolase</keyword>
<keyword evidence="3" id="KW-1185">Reference proteome</keyword>
<dbReference type="SUPFAM" id="SSF56784">
    <property type="entry name" value="HAD-like"/>
    <property type="match status" value="1"/>
</dbReference>
<feature type="compositionally biased region" description="Low complexity" evidence="1">
    <location>
        <begin position="250"/>
        <end position="261"/>
    </location>
</feature>
<name>A0A7J6PUU8_PEROL</name>
<dbReference type="PANTHER" id="PTHR47105:SF1">
    <property type="entry name" value="OS06G0665100 PROTEIN"/>
    <property type="match status" value="1"/>
</dbReference>
<dbReference type="Pfam" id="PF00702">
    <property type="entry name" value="Hydrolase"/>
    <property type="match status" value="1"/>
</dbReference>
<comment type="caution">
    <text evidence="2">The sequence shown here is derived from an EMBL/GenBank/DDBJ whole genome shotgun (WGS) entry which is preliminary data.</text>
</comment>
<organism evidence="2 3">
    <name type="scientific">Perkinsus olseni</name>
    <name type="common">Perkinsus atlanticus</name>
    <dbReference type="NCBI Taxonomy" id="32597"/>
    <lineage>
        <taxon>Eukaryota</taxon>
        <taxon>Sar</taxon>
        <taxon>Alveolata</taxon>
        <taxon>Perkinsozoa</taxon>
        <taxon>Perkinsea</taxon>
        <taxon>Perkinsida</taxon>
        <taxon>Perkinsidae</taxon>
        <taxon>Perkinsus</taxon>
    </lineage>
</organism>
<sequence length="314" mass="34459">MPATGWSADEFDLFFQHVFSEFGSVTTWQAQPDAKEFLQQCQAAGLVTGLLDNSYARYIDDTLPLCDGLHEALHFSVLGADYDPPLLKPSAAAFEEALRKANVAQRMFGNGVGDIGPGEMLHLGNRLNVDYAGAMGAGWKALVLDRTGSVREKLRKGEIDFSKLSCELTTADVVGDLTEALGVMHDRGLTEGGNEKKRPRTKVRGPGRGSGPAESDAQQQHQRRGLKSSSRLRKQRAKRSAGQQQMLPQTSEPTTEAPPSTAGGGEDEEEALREKFDRLMKDLDRTYNNAEYSRCIKAANALLKLPSYILNQDW</sequence>
<dbReference type="AlphaFoldDB" id="A0A7J6PUU8"/>
<dbReference type="EMBL" id="JABANO010037575">
    <property type="protein sequence ID" value="KAF4699949.1"/>
    <property type="molecule type" value="Genomic_DNA"/>
</dbReference>
<dbReference type="InterPro" id="IPR036412">
    <property type="entry name" value="HAD-like_sf"/>
</dbReference>
<dbReference type="PANTHER" id="PTHR47105">
    <property type="entry name" value="OS02G0173600 PROTEIN"/>
    <property type="match status" value="1"/>
</dbReference>
<evidence type="ECO:0000313" key="2">
    <source>
        <dbReference type="EMBL" id="KAF4699949.1"/>
    </source>
</evidence>
<feature type="compositionally biased region" description="Basic and acidic residues" evidence="1">
    <location>
        <begin position="185"/>
        <end position="196"/>
    </location>
</feature>
<evidence type="ECO:0000256" key="1">
    <source>
        <dbReference type="SAM" id="MobiDB-lite"/>
    </source>
</evidence>
<proteinExistence type="predicted"/>
<accession>A0A7J6PUU8</accession>
<feature type="non-terminal residue" evidence="2">
    <location>
        <position position="1"/>
    </location>
</feature>
<dbReference type="Proteomes" id="UP000553632">
    <property type="component" value="Unassembled WGS sequence"/>
</dbReference>
<dbReference type="InterPro" id="IPR023214">
    <property type="entry name" value="HAD_sf"/>
</dbReference>
<gene>
    <name evidence="2" type="primary">HDHD3_1</name>
    <name evidence="2" type="ORF">FOZ63_007607</name>
</gene>
<dbReference type="Gene3D" id="3.40.50.1000">
    <property type="entry name" value="HAD superfamily/HAD-like"/>
    <property type="match status" value="1"/>
</dbReference>
<feature type="region of interest" description="Disordered" evidence="1">
    <location>
        <begin position="185"/>
        <end position="270"/>
    </location>
</feature>
<reference evidence="2 3" key="1">
    <citation type="submission" date="2020-04" db="EMBL/GenBank/DDBJ databases">
        <title>Perkinsus olseni comparative genomics.</title>
        <authorList>
            <person name="Bogema D.R."/>
        </authorList>
    </citation>
    <scope>NUCLEOTIDE SEQUENCE [LARGE SCALE GENOMIC DNA]</scope>
    <source>
        <strain evidence="2 3">ATCC PRA-207</strain>
    </source>
</reference>
<dbReference type="GO" id="GO:0016787">
    <property type="term" value="F:hydrolase activity"/>
    <property type="evidence" value="ECO:0007669"/>
    <property type="project" value="UniProtKB-KW"/>
</dbReference>
<evidence type="ECO:0000313" key="3">
    <source>
        <dbReference type="Proteomes" id="UP000553632"/>
    </source>
</evidence>
<feature type="compositionally biased region" description="Basic residues" evidence="1">
    <location>
        <begin position="221"/>
        <end position="239"/>
    </location>
</feature>